<dbReference type="RefSeq" id="WP_268234599.1">
    <property type="nucleotide sequence ID" value="NZ_BMHO01000001.1"/>
</dbReference>
<reference evidence="7" key="2">
    <citation type="submission" date="2020-09" db="EMBL/GenBank/DDBJ databases">
        <authorList>
            <person name="Sun Q."/>
            <person name="Zhou Y."/>
        </authorList>
    </citation>
    <scope>NUCLEOTIDE SEQUENCE</scope>
    <source>
        <strain evidence="7">CGMCC 1.15152</strain>
    </source>
</reference>
<feature type="transmembrane region" description="Helical" evidence="5">
    <location>
        <begin position="182"/>
        <end position="202"/>
    </location>
</feature>
<feature type="transmembrane region" description="Helical" evidence="5">
    <location>
        <begin position="290"/>
        <end position="312"/>
    </location>
</feature>
<dbReference type="Proteomes" id="UP000633205">
    <property type="component" value="Unassembled WGS sequence"/>
</dbReference>
<keyword evidence="8" id="KW-1185">Reference proteome</keyword>
<dbReference type="InterPro" id="IPR020846">
    <property type="entry name" value="MFS_dom"/>
</dbReference>
<dbReference type="InterPro" id="IPR011701">
    <property type="entry name" value="MFS"/>
</dbReference>
<feature type="transmembrane region" description="Helical" evidence="5">
    <location>
        <begin position="427"/>
        <end position="445"/>
    </location>
</feature>
<dbReference type="PROSITE" id="PS50850">
    <property type="entry name" value="MFS"/>
    <property type="match status" value="1"/>
</dbReference>
<keyword evidence="3 5" id="KW-1133">Transmembrane helix</keyword>
<gene>
    <name evidence="7" type="ORF">GCM10010915_22610</name>
</gene>
<dbReference type="CDD" id="cd17321">
    <property type="entry name" value="MFS_MMR_MDR_like"/>
    <property type="match status" value="1"/>
</dbReference>
<accession>A0A916YE43</accession>
<keyword evidence="4 5" id="KW-0472">Membrane</keyword>
<dbReference type="GO" id="GO:0022857">
    <property type="term" value="F:transmembrane transporter activity"/>
    <property type="evidence" value="ECO:0007669"/>
    <property type="project" value="InterPro"/>
</dbReference>
<name>A0A916YE43_9MICO</name>
<evidence type="ECO:0000256" key="3">
    <source>
        <dbReference type="ARBA" id="ARBA00022989"/>
    </source>
</evidence>
<dbReference type="PRINTS" id="PR01036">
    <property type="entry name" value="TCRTETB"/>
</dbReference>
<keyword evidence="2 5" id="KW-0812">Transmembrane</keyword>
<dbReference type="Gene3D" id="1.20.1720.10">
    <property type="entry name" value="Multidrug resistance protein D"/>
    <property type="match status" value="1"/>
</dbReference>
<dbReference type="Pfam" id="PF07690">
    <property type="entry name" value="MFS_1"/>
    <property type="match status" value="1"/>
</dbReference>
<sequence>MTDAGDGTPTTRSIALSAAGRWRAFGVSVTVAALTIMDISKVNVGLASIETALGGGSTELQLVVSGYILAFGLILVPAGRIGDQRSRRTLMIGGLVGFTLASALGALAPNIWVLVAARFLQGVAAGVQMPQVMGTIQQIFTGAERARAFGIFGAIVGLSTALGPTLGGMVIGLGGETDGWRWIFWMNVPLGAIVIAVMVRVLPEVRRPSGERLSLDPVGLALFTIVVVTLMIPFLLTTGSPDDAAMRWWLLVPAVLFAAGFVAWERHYARTGRQPLVPLRLFRITSWRNGTMLQALYFAALPSIFLLMALYLQNGLGYSALVAGVVTIGFALLSAASSWYSGRLVARFGRALVIVGLFIVLISIVGLVLVARFTSDETTPWVMAGIMVIGGVGGGIVISPNQTLTLAEIPRSEGGLAGSVGQLAQRVGNAIGAAIALSLFYSTVYLEEGTRPHETVFNDAFSNGLLAAALFVTASLVIAFIDLGSRRRQAREGHGR</sequence>
<feature type="transmembrane region" description="Helical" evidence="5">
    <location>
        <begin position="148"/>
        <end position="170"/>
    </location>
</feature>
<reference evidence="7" key="1">
    <citation type="journal article" date="2014" name="Int. J. Syst. Evol. Microbiol.">
        <title>Complete genome sequence of Corynebacterium casei LMG S-19264T (=DSM 44701T), isolated from a smear-ripened cheese.</title>
        <authorList>
            <consortium name="US DOE Joint Genome Institute (JGI-PGF)"/>
            <person name="Walter F."/>
            <person name="Albersmeier A."/>
            <person name="Kalinowski J."/>
            <person name="Ruckert C."/>
        </authorList>
    </citation>
    <scope>NUCLEOTIDE SEQUENCE</scope>
    <source>
        <strain evidence="7">CGMCC 1.15152</strain>
    </source>
</reference>
<dbReference type="SUPFAM" id="SSF103473">
    <property type="entry name" value="MFS general substrate transporter"/>
    <property type="match status" value="1"/>
</dbReference>
<protein>
    <submittedName>
        <fullName evidence="7">MFS transporter</fullName>
    </submittedName>
</protein>
<dbReference type="Gene3D" id="1.20.1250.20">
    <property type="entry name" value="MFS general substrate transporter like domains"/>
    <property type="match status" value="1"/>
</dbReference>
<feature type="transmembrane region" description="Helical" evidence="5">
    <location>
        <begin position="22"/>
        <end position="40"/>
    </location>
</feature>
<evidence type="ECO:0000256" key="5">
    <source>
        <dbReference type="SAM" id="Phobius"/>
    </source>
</evidence>
<feature type="transmembrane region" description="Helical" evidence="5">
    <location>
        <begin position="90"/>
        <end position="113"/>
    </location>
</feature>
<evidence type="ECO:0000313" key="7">
    <source>
        <dbReference type="EMBL" id="GGD41181.1"/>
    </source>
</evidence>
<dbReference type="EMBL" id="BMHO01000001">
    <property type="protein sequence ID" value="GGD41181.1"/>
    <property type="molecule type" value="Genomic_DNA"/>
</dbReference>
<feature type="transmembrane region" description="Helical" evidence="5">
    <location>
        <begin position="352"/>
        <end position="373"/>
    </location>
</feature>
<dbReference type="PANTHER" id="PTHR42718">
    <property type="entry name" value="MAJOR FACILITATOR SUPERFAMILY MULTIDRUG TRANSPORTER MFSC"/>
    <property type="match status" value="1"/>
</dbReference>
<feature type="transmembrane region" description="Helical" evidence="5">
    <location>
        <begin position="214"/>
        <end position="236"/>
    </location>
</feature>
<comment type="subcellular location">
    <subcellularLocation>
        <location evidence="1">Cell membrane</location>
        <topology evidence="1">Multi-pass membrane protein</topology>
    </subcellularLocation>
</comment>
<feature type="domain" description="Major facilitator superfamily (MFS) profile" evidence="6">
    <location>
        <begin position="24"/>
        <end position="486"/>
    </location>
</feature>
<dbReference type="PANTHER" id="PTHR42718:SF39">
    <property type="entry name" value="ACTINORHODIN TRANSPORTER-RELATED"/>
    <property type="match status" value="1"/>
</dbReference>
<comment type="caution">
    <text evidence="7">The sequence shown here is derived from an EMBL/GenBank/DDBJ whole genome shotgun (WGS) entry which is preliminary data.</text>
</comment>
<feature type="transmembrane region" description="Helical" evidence="5">
    <location>
        <begin position="248"/>
        <end position="269"/>
    </location>
</feature>
<evidence type="ECO:0000256" key="2">
    <source>
        <dbReference type="ARBA" id="ARBA00022692"/>
    </source>
</evidence>
<organism evidence="7 8">
    <name type="scientific">Microbacterium faecale</name>
    <dbReference type="NCBI Taxonomy" id="1804630"/>
    <lineage>
        <taxon>Bacteria</taxon>
        <taxon>Bacillati</taxon>
        <taxon>Actinomycetota</taxon>
        <taxon>Actinomycetes</taxon>
        <taxon>Micrococcales</taxon>
        <taxon>Microbacteriaceae</taxon>
        <taxon>Microbacterium</taxon>
    </lineage>
</organism>
<feature type="transmembrane region" description="Helical" evidence="5">
    <location>
        <begin position="465"/>
        <end position="483"/>
    </location>
</feature>
<dbReference type="InterPro" id="IPR036259">
    <property type="entry name" value="MFS_trans_sf"/>
</dbReference>
<dbReference type="GO" id="GO:0005886">
    <property type="term" value="C:plasma membrane"/>
    <property type="evidence" value="ECO:0007669"/>
    <property type="project" value="UniProtKB-SubCell"/>
</dbReference>
<feature type="transmembrane region" description="Helical" evidence="5">
    <location>
        <begin position="318"/>
        <end position="340"/>
    </location>
</feature>
<evidence type="ECO:0000256" key="1">
    <source>
        <dbReference type="ARBA" id="ARBA00004651"/>
    </source>
</evidence>
<evidence type="ECO:0000259" key="6">
    <source>
        <dbReference type="PROSITE" id="PS50850"/>
    </source>
</evidence>
<proteinExistence type="predicted"/>
<evidence type="ECO:0000313" key="8">
    <source>
        <dbReference type="Proteomes" id="UP000633205"/>
    </source>
</evidence>
<feature type="transmembrane region" description="Helical" evidence="5">
    <location>
        <begin position="60"/>
        <end position="78"/>
    </location>
</feature>
<evidence type="ECO:0000256" key="4">
    <source>
        <dbReference type="ARBA" id="ARBA00023136"/>
    </source>
</evidence>
<dbReference type="AlphaFoldDB" id="A0A916YE43"/>
<feature type="transmembrane region" description="Helical" evidence="5">
    <location>
        <begin position="379"/>
        <end position="398"/>
    </location>
</feature>